<keyword evidence="2" id="KW-0732">Signal</keyword>
<evidence type="ECO:0000313" key="3">
    <source>
        <dbReference type="EMBL" id="AQQ72069.1"/>
    </source>
</evidence>
<feature type="chain" id="PRO_5012410965" evidence="2">
    <location>
        <begin position="21"/>
        <end position="778"/>
    </location>
</feature>
<name>A0A1Q2MHE4_9BACT</name>
<dbReference type="Proteomes" id="UP000188181">
    <property type="component" value="Chromosome"/>
</dbReference>
<accession>A0A1Q2MHE4</accession>
<organism evidence="3 4">
    <name type="scientific">Limihaloglobus sulfuriphilus</name>
    <dbReference type="NCBI Taxonomy" id="1851148"/>
    <lineage>
        <taxon>Bacteria</taxon>
        <taxon>Pseudomonadati</taxon>
        <taxon>Planctomycetota</taxon>
        <taxon>Phycisphaerae</taxon>
        <taxon>Sedimentisphaerales</taxon>
        <taxon>Sedimentisphaeraceae</taxon>
        <taxon>Limihaloglobus</taxon>
    </lineage>
</organism>
<evidence type="ECO:0000256" key="1">
    <source>
        <dbReference type="SAM" id="MobiDB-lite"/>
    </source>
</evidence>
<gene>
    <name evidence="3" type="ORF">SMSP2_02449</name>
</gene>
<dbReference type="EMBL" id="CP019646">
    <property type="protein sequence ID" value="AQQ72069.1"/>
    <property type="molecule type" value="Genomic_DNA"/>
</dbReference>
<dbReference type="RefSeq" id="WP_146684299.1">
    <property type="nucleotide sequence ID" value="NZ_CP019646.1"/>
</dbReference>
<evidence type="ECO:0000313" key="4">
    <source>
        <dbReference type="Proteomes" id="UP000188181"/>
    </source>
</evidence>
<feature type="region of interest" description="Disordered" evidence="1">
    <location>
        <begin position="108"/>
        <end position="145"/>
    </location>
</feature>
<dbReference type="STRING" id="1851148.SMSP2_02449"/>
<dbReference type="OrthoDB" id="264074at2"/>
<keyword evidence="4" id="KW-1185">Reference proteome</keyword>
<sequence precursor="true">MSISKITALITLFACSFSLAVNSNINRFDNPKALDGETEMTVIDSEGTISLGMDYSELFSEFEDSWSINCISEDGSGVYVGTSPNGIIYYCGNEGELKTFYRPQAAVVEEENKNSSEEEKPAADEDAENGSADSENDKQPQDAKPVADVGANLHIFAIKKTSADTVLAGISGNECKLLEISADGNAKELYDGTSDEAKYIFDIEQGPGGEIYMATGPTGKIIKLAGGKSSVVYTAQDNNIISLCLKGSKLYAGSDTRGILYCVNLKDNSARIIYDSDHTDITDIIVVNDDIYISSTGPSQQQEMMYQLSAQEQAAQQGSPQGPAQEENFTRAEYEPDMTKQERIAAARSALKEMNGGTSRQAQRMAMRRDDNGGGQPSPAGGKSGIVRIMPNGLTDMVYSDGADIFAIAADGNDILAAAGTANCELLRIDPAGRIVTTEYKDKTSMQITALLPVKDGYILGTSNPAKIISVSRHFAATGTYTSSLIDAGQPSLWGTISIDADIPDDCQVSYSVRTGNVNDQDDDAAFGEWSEPAVITKQDKLEVPAGRFAQYRLLLKGSDDKTPKITETTISNVFENLPPRVANVGFSGTQDPDIVVIRAEAADPNNDKLLYTAKYSLRGSGVWITIKEDWEEPEFKWNTKTVPDGIVQVRVVASDRLDNNAATSMTGYKDSEAVMIDNTAPVVESIEKSAKDGVVTIALSAVDNLTNIKKVEYNISGQDKWNAVIPDDLIFDTVSEKFTIKTEKLDAGNYVITLKISDAAGNELYKSIMAEVAGESK</sequence>
<dbReference type="SUPFAM" id="SSF101898">
    <property type="entry name" value="NHL repeat"/>
    <property type="match status" value="1"/>
</dbReference>
<dbReference type="AlphaFoldDB" id="A0A1Q2MHE4"/>
<feature type="signal peptide" evidence="2">
    <location>
        <begin position="1"/>
        <end position="20"/>
    </location>
</feature>
<feature type="region of interest" description="Disordered" evidence="1">
    <location>
        <begin position="353"/>
        <end position="385"/>
    </location>
</feature>
<reference evidence="4" key="1">
    <citation type="submission" date="2017-02" db="EMBL/GenBank/DDBJ databases">
        <title>Comparative genomics and description of representatives of a novel lineage of planctomycetes thriving in anoxic sediments.</title>
        <authorList>
            <person name="Spring S."/>
            <person name="Bunk B."/>
            <person name="Sproer C."/>
        </authorList>
    </citation>
    <scope>NUCLEOTIDE SEQUENCE [LARGE SCALE GENOMIC DNA]</scope>
    <source>
        <strain evidence="4">SM-Chi-D1</strain>
    </source>
</reference>
<protein>
    <submittedName>
        <fullName evidence="3">Uncharacterized protein</fullName>
    </submittedName>
</protein>
<proteinExistence type="predicted"/>
<feature type="compositionally biased region" description="Basic and acidic residues" evidence="1">
    <location>
        <begin position="110"/>
        <end position="123"/>
    </location>
</feature>
<evidence type="ECO:0000256" key="2">
    <source>
        <dbReference type="SAM" id="SignalP"/>
    </source>
</evidence>
<dbReference type="KEGG" id="pbas:SMSP2_02449"/>